<name>A0A0F9Z1P1_9BACT</name>
<dbReference type="CDD" id="cd02440">
    <property type="entry name" value="AdoMet_MTases"/>
    <property type="match status" value="1"/>
</dbReference>
<keyword evidence="1" id="KW-0808">Transferase</keyword>
<dbReference type="GO" id="GO:0032259">
    <property type="term" value="P:methylation"/>
    <property type="evidence" value="ECO:0007669"/>
    <property type="project" value="UniProtKB-KW"/>
</dbReference>
<dbReference type="Pfam" id="PF13489">
    <property type="entry name" value="Methyltransf_23"/>
    <property type="match status" value="1"/>
</dbReference>
<evidence type="ECO:0000313" key="1">
    <source>
        <dbReference type="EMBL" id="KKP37578.1"/>
    </source>
</evidence>
<dbReference type="GO" id="GO:0008168">
    <property type="term" value="F:methyltransferase activity"/>
    <property type="evidence" value="ECO:0007669"/>
    <property type="project" value="UniProtKB-KW"/>
</dbReference>
<protein>
    <submittedName>
        <fullName evidence="1">Methyltransferase type 11</fullName>
    </submittedName>
</protein>
<keyword evidence="1" id="KW-0489">Methyltransferase</keyword>
<reference evidence="1 2" key="1">
    <citation type="journal article" date="2015" name="Nature">
        <title>rRNA introns, odd ribosomes, and small enigmatic genomes across a large radiation of phyla.</title>
        <authorList>
            <person name="Brown C.T."/>
            <person name="Hug L.A."/>
            <person name="Thomas B.C."/>
            <person name="Sharon I."/>
            <person name="Castelle C.J."/>
            <person name="Singh A."/>
            <person name="Wilkins M.J."/>
            <person name="Williams K.H."/>
            <person name="Banfield J.F."/>
        </authorList>
    </citation>
    <scope>NUCLEOTIDE SEQUENCE [LARGE SCALE GENOMIC DNA]</scope>
</reference>
<dbReference type="PANTHER" id="PTHR43861:SF6">
    <property type="entry name" value="METHYLTRANSFERASE TYPE 11"/>
    <property type="match status" value="1"/>
</dbReference>
<organism evidence="1 2">
    <name type="scientific">Candidatus Roizmanbacteria bacterium GW2011_GWA2_32_13</name>
    <dbReference type="NCBI Taxonomy" id="1618475"/>
    <lineage>
        <taxon>Bacteria</taxon>
        <taxon>Candidatus Roizmaniibacteriota</taxon>
    </lineage>
</organism>
<comment type="caution">
    <text evidence="1">The sequence shown here is derived from an EMBL/GenBank/DDBJ whole genome shotgun (WGS) entry which is preliminary data.</text>
</comment>
<evidence type="ECO:0000313" key="2">
    <source>
        <dbReference type="Proteomes" id="UP000034349"/>
    </source>
</evidence>
<dbReference type="Gene3D" id="3.40.50.150">
    <property type="entry name" value="Vaccinia Virus protein VP39"/>
    <property type="match status" value="1"/>
</dbReference>
<accession>A0A0F9Z1P1</accession>
<dbReference type="Proteomes" id="UP000034349">
    <property type="component" value="Unassembled WGS sequence"/>
</dbReference>
<sequence length="285" mass="33335">MKNNPCYLCGNNKLKIIVNLDWPIKKCLKCRLVQVNPLPKKVEVDRLYQGDYWKNFSFYGEQLTTHKNYFRKKVEELKKYKLTGKLLDVGCALGVLLEITRKQRFDVEGIDISDFAVKQCHKLGLKVSQGIIIDIKKKNYYDIITAFEVVEHELDPLLTVKTAHNLLKKNGLLVVTVPDSGTLSSRLMGKYWFSYRNKEHLFHFTVNSLKLLLKKGGFKNVKITTDIGRYYLFTYYLERFNYYLPKSKIFKKFVNFLKKIPIINSLVVPFNPWGNIIAYAVKKNN</sequence>
<proteinExistence type="predicted"/>
<gene>
    <name evidence="1" type="ORF">UR23_C0002G0008</name>
</gene>
<dbReference type="InterPro" id="IPR029063">
    <property type="entry name" value="SAM-dependent_MTases_sf"/>
</dbReference>
<dbReference type="EMBL" id="LBOK01000002">
    <property type="protein sequence ID" value="KKP37578.1"/>
    <property type="molecule type" value="Genomic_DNA"/>
</dbReference>
<dbReference type="PATRIC" id="fig|1618475.3.peg.28"/>
<dbReference type="AlphaFoldDB" id="A0A0F9Z1P1"/>
<dbReference type="SUPFAM" id="SSF53335">
    <property type="entry name" value="S-adenosyl-L-methionine-dependent methyltransferases"/>
    <property type="match status" value="1"/>
</dbReference>
<dbReference type="PANTHER" id="PTHR43861">
    <property type="entry name" value="TRANS-ACONITATE 2-METHYLTRANSFERASE-RELATED"/>
    <property type="match status" value="1"/>
</dbReference>